<dbReference type="EMBL" id="JACHCC010000001">
    <property type="protein sequence ID" value="MBB6498053.1"/>
    <property type="molecule type" value="Genomic_DNA"/>
</dbReference>
<dbReference type="InterPro" id="IPR000383">
    <property type="entry name" value="Xaa-Pro-like_dom"/>
</dbReference>
<dbReference type="Pfam" id="PF02129">
    <property type="entry name" value="Peptidase_S15"/>
    <property type="match status" value="1"/>
</dbReference>
<feature type="domain" description="Xaa-Pro dipeptidyl-peptidase C-terminal" evidence="4">
    <location>
        <begin position="550"/>
        <end position="726"/>
    </location>
</feature>
<dbReference type="InterPro" id="IPR013736">
    <property type="entry name" value="Xaa-Pro_dipept_C"/>
</dbReference>
<dbReference type="Gene3D" id="1.10.3020.10">
    <property type="entry name" value="alpha-amino acid ester hydrolase ( Helical cap domain)"/>
    <property type="match status" value="1"/>
</dbReference>
<dbReference type="InterPro" id="IPR029058">
    <property type="entry name" value="AB_hydrolase_fold"/>
</dbReference>
<dbReference type="SUPFAM" id="SSF53474">
    <property type="entry name" value="alpha/beta-Hydrolases"/>
    <property type="match status" value="1"/>
</dbReference>
<dbReference type="AlphaFoldDB" id="A0A7X0IZH7"/>
<dbReference type="NCBIfam" id="TIGR00976">
    <property type="entry name" value="CocE_NonD"/>
    <property type="match status" value="1"/>
</dbReference>
<dbReference type="Gene3D" id="3.40.50.1820">
    <property type="entry name" value="alpha/beta hydrolase"/>
    <property type="match status" value="1"/>
</dbReference>
<organism evidence="5 6">
    <name type="scientific">Pedobacter cryoconitis</name>
    <dbReference type="NCBI Taxonomy" id="188932"/>
    <lineage>
        <taxon>Bacteria</taxon>
        <taxon>Pseudomonadati</taxon>
        <taxon>Bacteroidota</taxon>
        <taxon>Sphingobacteriia</taxon>
        <taxon>Sphingobacteriales</taxon>
        <taxon>Sphingobacteriaceae</taxon>
        <taxon>Pedobacter</taxon>
    </lineage>
</organism>
<dbReference type="Gene3D" id="2.60.120.260">
    <property type="entry name" value="Galactose-binding domain-like"/>
    <property type="match status" value="1"/>
</dbReference>
<comment type="caution">
    <text evidence="5">The sequence shown here is derived from an EMBL/GenBank/DDBJ whole genome shotgun (WGS) entry which is preliminary data.</text>
</comment>
<protein>
    <recommendedName>
        <fullName evidence="7">Xaa-Pro dipeptidyl-peptidase C-terminal domain-containing protein</fullName>
    </recommendedName>
</protein>
<keyword evidence="2" id="KW-0732">Signal</keyword>
<evidence type="ECO:0000313" key="5">
    <source>
        <dbReference type="EMBL" id="MBB6498053.1"/>
    </source>
</evidence>
<gene>
    <name evidence="5" type="ORF">HDF25_000177</name>
</gene>
<dbReference type="GO" id="GO:0008239">
    <property type="term" value="F:dipeptidyl-peptidase activity"/>
    <property type="evidence" value="ECO:0007669"/>
    <property type="project" value="InterPro"/>
</dbReference>
<dbReference type="InterPro" id="IPR008979">
    <property type="entry name" value="Galactose-bd-like_sf"/>
</dbReference>
<dbReference type="InterPro" id="IPR005674">
    <property type="entry name" value="CocE/Ser_esterase"/>
</dbReference>
<evidence type="ECO:0000259" key="3">
    <source>
        <dbReference type="Pfam" id="PF02129"/>
    </source>
</evidence>
<proteinExistence type="predicted"/>
<keyword evidence="1" id="KW-0378">Hydrolase</keyword>
<evidence type="ECO:0008006" key="7">
    <source>
        <dbReference type="Google" id="ProtNLM"/>
    </source>
</evidence>
<reference evidence="5 6" key="1">
    <citation type="submission" date="2020-08" db="EMBL/GenBank/DDBJ databases">
        <title>Genomic Encyclopedia of Type Strains, Phase IV (KMG-V): Genome sequencing to study the core and pangenomes of soil and plant-associated prokaryotes.</title>
        <authorList>
            <person name="Whitman W."/>
        </authorList>
    </citation>
    <scope>NUCLEOTIDE SEQUENCE [LARGE SCALE GENOMIC DNA]</scope>
    <source>
        <strain evidence="5 6">M2T3</strain>
    </source>
</reference>
<evidence type="ECO:0000259" key="4">
    <source>
        <dbReference type="Pfam" id="PF08530"/>
    </source>
</evidence>
<dbReference type="Pfam" id="PF08530">
    <property type="entry name" value="PepX_C"/>
    <property type="match status" value="1"/>
</dbReference>
<feature type="signal peptide" evidence="2">
    <location>
        <begin position="1"/>
        <end position="20"/>
    </location>
</feature>
<evidence type="ECO:0000256" key="1">
    <source>
        <dbReference type="ARBA" id="ARBA00022801"/>
    </source>
</evidence>
<name>A0A7X0IZH7_9SPHI</name>
<dbReference type="Proteomes" id="UP000521017">
    <property type="component" value="Unassembled WGS sequence"/>
</dbReference>
<evidence type="ECO:0000256" key="2">
    <source>
        <dbReference type="SAM" id="SignalP"/>
    </source>
</evidence>
<evidence type="ECO:0000313" key="6">
    <source>
        <dbReference type="Proteomes" id="UP000521017"/>
    </source>
</evidence>
<accession>A0A7X0IZH7</accession>
<sequence length="755" mass="86249">MNKRFCMTLLCLIWANYSKAQQSSFPKLAGTDSISLAKQIPVLASEVLLKYKTGANQGNYPDSLFKLQMLADQPEGALAGINSLRKLSGNYNPKYAALLNVQYELFLRTNMMVAGSGKSFNQEFTRLFRDYLRQLDDLDALYINPLFVPRNGLDNLKKDFMLLLAQTKLTDRIDMNEAVKICNAYQTLCVYQKTEKLAKNILKQDDNRRYLIQDSVLIRTNDGATVSAVVVRRREMNFPAPAALMFSVYSNLERSLSEAKYSAARGYVGVFADTRGKRLSSDPIEPYEHEGNDVNAVIDWISKQSWSNGKVGMYGGSYSGFAQWAATKHIHPALKTIVPYVAAIPGQGLPMENNVFLNANYQWSFYVTNNKYVDDAVNNDRQRWAAMRNNWYKSGESYRKIDSIDGTPNRLLQKWLMHPSYDSYWQDMVPYQKDFSRINIPVLSITGYYDDGQISALDYLNEHYKYNPKAKHYLIIGPYDHFGAQMGGVPFLRGYQVDPTALINTKEITFEWLDYVLKGGRKPGILKDKINFEVMGSNRWGHAASIEKMSNKKLQFYLSEIHSGNDFQLSLKRPFKPADIKQEVDLADRESFNNDYYPDPIMKKELDRSNGLFFISEPFRKEVIVNGSFSGILKAIINKKDMDIGVVLYEVKPNGEFFQLSYFLGRASYAKNRSVRKLLHPGKLESIPFSKTRLVSRQLKKGSRLLVVLNIDKNPFAQINYGTGKDVSDETIRDAKVPLKIRWSNDSFIEVPLLE</sequence>
<dbReference type="SUPFAM" id="SSF49785">
    <property type="entry name" value="Galactose-binding domain-like"/>
    <property type="match status" value="1"/>
</dbReference>
<dbReference type="RefSeq" id="WP_221450827.1">
    <property type="nucleotide sequence ID" value="NZ_JACHCC010000001.1"/>
</dbReference>
<feature type="chain" id="PRO_5031194853" description="Xaa-Pro dipeptidyl-peptidase C-terminal domain-containing protein" evidence="2">
    <location>
        <begin position="21"/>
        <end position="755"/>
    </location>
</feature>
<feature type="domain" description="Xaa-Pro dipeptidyl-peptidase-like" evidence="3">
    <location>
        <begin position="222"/>
        <end position="482"/>
    </location>
</feature>